<evidence type="ECO:0000313" key="10">
    <source>
        <dbReference type="WBParaSite" id="L893_g28326.t1"/>
    </source>
</evidence>
<dbReference type="SUPFAM" id="SSF75689">
    <property type="entry name" value="Zinc-binding domain of translation initiation factor 2 beta"/>
    <property type="match status" value="1"/>
</dbReference>
<sequence length="405" mass="45987">MAINVNRHVLDPFYRYKMPRLQAKIEGKGNGIKTVIANMVEIGKSLDRPPAYLTKYFGCELGAQTKIDTENGRHIVNGDHDANKLQDILDGFIRNFILCPACDNPETRLNVKNRMIHSTCKACGHKFTIDAQHKLSAFIVKNPPQVEQKEKDVSKNDDNWTENGGLLESGSSADGEKDWEPEPFDNEENVSSRIGKLILSKDLDRPIEERLDMLYRYFLKAKKDGGLGKTLELVNEAERLELKTKAPLLLANALFDENLMKQLNQHRILLLHFTSSDVKAQKYLLGGIEQIITKHKVHLLPKTAHILKVLYDLDIVTERTILQWAANPSSKYVKKECAKQIIEKATVIINWLKEADEESEEDDYGFDKCSRTYGTVVPKTRVDSEEGVAKPIVKTMDDEINIDDI</sequence>
<dbReference type="InterPro" id="IPR003307">
    <property type="entry name" value="W2_domain"/>
</dbReference>
<dbReference type="SUPFAM" id="SSF48371">
    <property type="entry name" value="ARM repeat"/>
    <property type="match status" value="1"/>
</dbReference>
<dbReference type="AlphaFoldDB" id="A0A1I7ZPT3"/>
<dbReference type="Gene3D" id="2.20.25.350">
    <property type="match status" value="1"/>
</dbReference>
<comment type="similarity">
    <text evidence="1">Belongs to the eIF-2-beta/eIF-5 family.</text>
</comment>
<evidence type="ECO:0000256" key="3">
    <source>
        <dbReference type="ARBA" id="ARBA00022540"/>
    </source>
</evidence>
<proteinExistence type="inferred from homology"/>
<name>A0A1I7ZPT3_9BILA</name>
<dbReference type="Gene3D" id="3.30.30.170">
    <property type="match status" value="1"/>
</dbReference>
<dbReference type="Pfam" id="PF01873">
    <property type="entry name" value="eIF-5_eIF-2B"/>
    <property type="match status" value="1"/>
</dbReference>
<dbReference type="Gene3D" id="1.25.40.180">
    <property type="match status" value="1"/>
</dbReference>
<dbReference type="SMART" id="SM00653">
    <property type="entry name" value="eIF2B_5"/>
    <property type="match status" value="1"/>
</dbReference>
<evidence type="ECO:0000256" key="2">
    <source>
        <dbReference type="ARBA" id="ARBA00018059"/>
    </source>
</evidence>
<evidence type="ECO:0000256" key="7">
    <source>
        <dbReference type="SAM" id="MobiDB-lite"/>
    </source>
</evidence>
<dbReference type="GO" id="GO:0005525">
    <property type="term" value="F:GTP binding"/>
    <property type="evidence" value="ECO:0007669"/>
    <property type="project" value="UniProtKB-KW"/>
</dbReference>
<dbReference type="WBParaSite" id="L893_g28326.t1">
    <property type="protein sequence ID" value="L893_g28326.t1"/>
    <property type="gene ID" value="L893_g28326"/>
</dbReference>
<dbReference type="InterPro" id="IPR016024">
    <property type="entry name" value="ARM-type_fold"/>
</dbReference>
<dbReference type="PANTHER" id="PTHR23001">
    <property type="entry name" value="EUKARYOTIC TRANSLATION INITIATION FACTOR"/>
    <property type="match status" value="1"/>
</dbReference>
<dbReference type="FunFam" id="3.30.30.170:FF:000002">
    <property type="entry name" value="Eukaryotic translation initiation factor 5"/>
    <property type="match status" value="1"/>
</dbReference>
<dbReference type="FunFam" id="2.20.25.350:FF:000001">
    <property type="entry name" value="Eukaryotic translation initiation factor 5"/>
    <property type="match status" value="1"/>
</dbReference>
<dbReference type="GO" id="GO:0003743">
    <property type="term" value="F:translation initiation factor activity"/>
    <property type="evidence" value="ECO:0007669"/>
    <property type="project" value="UniProtKB-KW"/>
</dbReference>
<reference evidence="10" key="1">
    <citation type="submission" date="2016-11" db="UniProtKB">
        <authorList>
            <consortium name="WormBaseParasite"/>
        </authorList>
    </citation>
    <scope>IDENTIFICATION</scope>
</reference>
<dbReference type="GO" id="GO:0005092">
    <property type="term" value="F:GDP-dissociation inhibitor activity"/>
    <property type="evidence" value="ECO:0007669"/>
    <property type="project" value="TreeGrafter"/>
</dbReference>
<dbReference type="PROSITE" id="PS51363">
    <property type="entry name" value="W2"/>
    <property type="match status" value="1"/>
</dbReference>
<dbReference type="InterPro" id="IPR002735">
    <property type="entry name" value="Transl_init_fac_IF2/IF5_dom"/>
</dbReference>
<evidence type="ECO:0000313" key="9">
    <source>
        <dbReference type="Proteomes" id="UP000095287"/>
    </source>
</evidence>
<evidence type="ECO:0000256" key="4">
    <source>
        <dbReference type="ARBA" id="ARBA00022741"/>
    </source>
</evidence>
<protein>
    <recommendedName>
        <fullName evidence="2">Eukaryotic translation initiation factor 5</fullName>
    </recommendedName>
</protein>
<dbReference type="SUPFAM" id="SSF100966">
    <property type="entry name" value="Translation initiation factor 2 beta, aIF2beta, N-terminal domain"/>
    <property type="match status" value="1"/>
</dbReference>
<feature type="domain" description="W2" evidence="8">
    <location>
        <begin position="204"/>
        <end position="362"/>
    </location>
</feature>
<evidence type="ECO:0000259" key="8">
    <source>
        <dbReference type="PROSITE" id="PS51363"/>
    </source>
</evidence>
<feature type="compositionally biased region" description="Basic and acidic residues" evidence="7">
    <location>
        <begin position="147"/>
        <end position="158"/>
    </location>
</feature>
<organism evidence="9 10">
    <name type="scientific">Steinernema glaseri</name>
    <dbReference type="NCBI Taxonomy" id="37863"/>
    <lineage>
        <taxon>Eukaryota</taxon>
        <taxon>Metazoa</taxon>
        <taxon>Ecdysozoa</taxon>
        <taxon>Nematoda</taxon>
        <taxon>Chromadorea</taxon>
        <taxon>Rhabditida</taxon>
        <taxon>Tylenchina</taxon>
        <taxon>Panagrolaimomorpha</taxon>
        <taxon>Strongyloidoidea</taxon>
        <taxon>Steinernematidae</taxon>
        <taxon>Steinernema</taxon>
    </lineage>
</organism>
<feature type="region of interest" description="Disordered" evidence="7">
    <location>
        <begin position="146"/>
        <end position="187"/>
    </location>
</feature>
<keyword evidence="9" id="KW-1185">Reference proteome</keyword>
<dbReference type="CDD" id="cd11561">
    <property type="entry name" value="W2_eIF5"/>
    <property type="match status" value="1"/>
</dbReference>
<dbReference type="GO" id="GO:0005829">
    <property type="term" value="C:cytosol"/>
    <property type="evidence" value="ECO:0007669"/>
    <property type="project" value="TreeGrafter"/>
</dbReference>
<keyword evidence="5" id="KW-0648">Protein biosynthesis</keyword>
<dbReference type="GO" id="GO:0071074">
    <property type="term" value="F:eukaryotic initiation factor eIF2 binding"/>
    <property type="evidence" value="ECO:0007669"/>
    <property type="project" value="TreeGrafter"/>
</dbReference>
<evidence type="ECO:0000256" key="6">
    <source>
        <dbReference type="ARBA" id="ARBA00023134"/>
    </source>
</evidence>
<keyword evidence="6" id="KW-0342">GTP-binding</keyword>
<dbReference type="InterPro" id="IPR045196">
    <property type="entry name" value="IF2/IF5"/>
</dbReference>
<keyword evidence="4" id="KW-0547">Nucleotide-binding</keyword>
<dbReference type="Pfam" id="PF02020">
    <property type="entry name" value="W2"/>
    <property type="match status" value="1"/>
</dbReference>
<evidence type="ECO:0000256" key="5">
    <source>
        <dbReference type="ARBA" id="ARBA00022917"/>
    </source>
</evidence>
<evidence type="ECO:0000256" key="1">
    <source>
        <dbReference type="ARBA" id="ARBA00010397"/>
    </source>
</evidence>
<dbReference type="SMART" id="SM00515">
    <property type="entry name" value="eIF5C"/>
    <property type="match status" value="1"/>
</dbReference>
<keyword evidence="3" id="KW-0396">Initiation factor</keyword>
<dbReference type="InterPro" id="IPR016190">
    <property type="entry name" value="Transl_init_fac_IF2/IF5_Zn-bd"/>
</dbReference>
<dbReference type="GO" id="GO:0001732">
    <property type="term" value="P:formation of cytoplasmic translation initiation complex"/>
    <property type="evidence" value="ECO:0007669"/>
    <property type="project" value="TreeGrafter"/>
</dbReference>
<dbReference type="Proteomes" id="UP000095287">
    <property type="component" value="Unplaced"/>
</dbReference>
<dbReference type="PANTHER" id="PTHR23001:SF7">
    <property type="entry name" value="EUKARYOTIC TRANSLATION INITIATION FACTOR 5"/>
    <property type="match status" value="1"/>
</dbReference>
<dbReference type="InterPro" id="IPR016189">
    <property type="entry name" value="Transl_init_fac_IF2/IF5_N"/>
</dbReference>
<accession>A0A1I7ZPT3</accession>